<accession>A0A8I1EIP4</accession>
<evidence type="ECO:0000313" key="2">
    <source>
        <dbReference type="Proteomes" id="UP000637061"/>
    </source>
</evidence>
<proteinExistence type="predicted"/>
<reference evidence="1" key="1">
    <citation type="submission" date="2020-12" db="EMBL/GenBank/DDBJ databases">
        <title>Enhanced detection system for hospital associated transmission using whole genome sequencing surveillance.</title>
        <authorList>
            <person name="Harrison L.H."/>
            <person name="Van Tyne D."/>
            <person name="Marsh J.W."/>
            <person name="Griffith M.P."/>
            <person name="Snyder D.J."/>
            <person name="Cooper V.S."/>
            <person name="Mustapha M."/>
        </authorList>
    </citation>
    <scope>NUCLEOTIDE SEQUENCE</scope>
    <source>
        <strain evidence="1">PSB00042</strain>
    </source>
</reference>
<dbReference type="AlphaFoldDB" id="A0A8I1EIP4"/>
<evidence type="ECO:0000313" key="1">
    <source>
        <dbReference type="EMBL" id="MBI6886445.1"/>
    </source>
</evidence>
<dbReference type="EMBL" id="JAEHTE010000032">
    <property type="protein sequence ID" value="MBI6886445.1"/>
    <property type="molecule type" value="Genomic_DNA"/>
</dbReference>
<dbReference type="RefSeq" id="WP_198747937.1">
    <property type="nucleotide sequence ID" value="NZ_JAEHTE010000032.1"/>
</dbReference>
<organism evidence="1 2">
    <name type="scientific">Pseudomonas putida</name>
    <name type="common">Arthrobacter siderocapsulatus</name>
    <dbReference type="NCBI Taxonomy" id="303"/>
    <lineage>
        <taxon>Bacteria</taxon>
        <taxon>Pseudomonadati</taxon>
        <taxon>Pseudomonadota</taxon>
        <taxon>Gammaproteobacteria</taxon>
        <taxon>Pseudomonadales</taxon>
        <taxon>Pseudomonadaceae</taxon>
        <taxon>Pseudomonas</taxon>
    </lineage>
</organism>
<sequence length="252" mass="26724">MGTRIKSKGTSVEDTGAKKYSAAVRRGLKGIHFLNKDKEKIQHNFGPDNQADQGSVVGSPTITASYASLKGRTNYVQSGIAESDEMTVFCIARSSDTGLAAATRPSFLGTQQGAATDGGTSDGINMYMTAAGSGTFSFTAAYGNNDADRTNLVCSISWANRANFALFVATINSAGITFRDVTNNRTNTVTPPAGLPRRRSTNKLRIGSAFNAFDGFGDVVLIQAHNVVLTTEEKDDTIAQLRRYAASKGITV</sequence>
<gene>
    <name evidence="1" type="ORF">JEU22_21310</name>
</gene>
<protein>
    <submittedName>
        <fullName evidence="1">Uncharacterized protein</fullName>
    </submittedName>
</protein>
<name>A0A8I1EIP4_PSEPU</name>
<comment type="caution">
    <text evidence="1">The sequence shown here is derived from an EMBL/GenBank/DDBJ whole genome shotgun (WGS) entry which is preliminary data.</text>
</comment>
<dbReference type="Proteomes" id="UP000637061">
    <property type="component" value="Unassembled WGS sequence"/>
</dbReference>